<comment type="cofactor">
    <cofactor evidence="1">
        <name>Zn(2+)</name>
        <dbReference type="ChEBI" id="CHEBI:29105"/>
    </cofactor>
</comment>
<accession>A0ABW5Q5V5</accession>
<feature type="domain" description="Metallo-beta-lactamase" evidence="5">
    <location>
        <begin position="12"/>
        <end position="189"/>
    </location>
</feature>
<evidence type="ECO:0000256" key="3">
    <source>
        <dbReference type="ARBA" id="ARBA00022801"/>
    </source>
</evidence>
<dbReference type="RefSeq" id="WP_379564437.1">
    <property type="nucleotide sequence ID" value="NZ_JBHUMX010000045.1"/>
</dbReference>
<organism evidence="6 7">
    <name type="scientific">Oceanobacillus kapialis</name>
    <dbReference type="NCBI Taxonomy" id="481353"/>
    <lineage>
        <taxon>Bacteria</taxon>
        <taxon>Bacillati</taxon>
        <taxon>Bacillota</taxon>
        <taxon>Bacilli</taxon>
        <taxon>Bacillales</taxon>
        <taxon>Bacillaceae</taxon>
        <taxon>Oceanobacillus</taxon>
    </lineage>
</organism>
<keyword evidence="2" id="KW-0479">Metal-binding</keyword>
<comment type="caution">
    <text evidence="6">The sequence shown here is derived from an EMBL/GenBank/DDBJ whole genome shotgun (WGS) entry which is preliminary data.</text>
</comment>
<reference evidence="7" key="1">
    <citation type="journal article" date="2019" name="Int. J. Syst. Evol. Microbiol.">
        <title>The Global Catalogue of Microorganisms (GCM) 10K type strain sequencing project: providing services to taxonomists for standard genome sequencing and annotation.</title>
        <authorList>
            <consortium name="The Broad Institute Genomics Platform"/>
            <consortium name="The Broad Institute Genome Sequencing Center for Infectious Disease"/>
            <person name="Wu L."/>
            <person name="Ma J."/>
        </authorList>
    </citation>
    <scope>NUCLEOTIDE SEQUENCE [LARGE SCALE GENOMIC DNA]</scope>
    <source>
        <strain evidence="7">TISTR 1858</strain>
    </source>
</reference>
<dbReference type="PANTHER" id="PTHR46233:SF3">
    <property type="entry name" value="HYDROXYACYLGLUTATHIONE HYDROLASE GLOC"/>
    <property type="match status" value="1"/>
</dbReference>
<keyword evidence="4" id="KW-0862">Zinc</keyword>
<dbReference type="PANTHER" id="PTHR46233">
    <property type="entry name" value="HYDROXYACYLGLUTATHIONE HYDROLASE GLOC"/>
    <property type="match status" value="1"/>
</dbReference>
<evidence type="ECO:0000256" key="4">
    <source>
        <dbReference type="ARBA" id="ARBA00022833"/>
    </source>
</evidence>
<dbReference type="SUPFAM" id="SSF56281">
    <property type="entry name" value="Metallo-hydrolase/oxidoreductase"/>
    <property type="match status" value="1"/>
</dbReference>
<name>A0ABW5Q5V5_9BACI</name>
<proteinExistence type="predicted"/>
<keyword evidence="7" id="KW-1185">Reference proteome</keyword>
<keyword evidence="3" id="KW-0378">Hydrolase</keyword>
<evidence type="ECO:0000256" key="1">
    <source>
        <dbReference type="ARBA" id="ARBA00001947"/>
    </source>
</evidence>
<dbReference type="Pfam" id="PF00753">
    <property type="entry name" value="Lactamase_B"/>
    <property type="match status" value="1"/>
</dbReference>
<evidence type="ECO:0000313" key="6">
    <source>
        <dbReference type="EMBL" id="MFD2630825.1"/>
    </source>
</evidence>
<protein>
    <submittedName>
        <fullName evidence="6">MBL fold metallo-hydrolase</fullName>
    </submittedName>
</protein>
<evidence type="ECO:0000256" key="2">
    <source>
        <dbReference type="ARBA" id="ARBA00022723"/>
    </source>
</evidence>
<dbReference type="CDD" id="cd06262">
    <property type="entry name" value="metallo-hydrolase-like_MBL-fold"/>
    <property type="match status" value="1"/>
</dbReference>
<dbReference type="SMART" id="SM00849">
    <property type="entry name" value="Lactamase_B"/>
    <property type="match status" value="1"/>
</dbReference>
<evidence type="ECO:0000313" key="7">
    <source>
        <dbReference type="Proteomes" id="UP001597451"/>
    </source>
</evidence>
<sequence length="207" mass="23129">MEIKTLPLGPLGTNCYILHTTKHALIVDPGGNPEKVIELMEKYKLIPKAILLTHAHFDHIGAVQELREKYQLGVYLHANERDWLQDASLNGSLHFIGEQITTNEPDHFFKEGEMEIAGISFHILHTPGHSPGSVSFVFPKESIVVSGDVLFRQGIGRTDLSGGDIGMLERSIKNKLYALDDSYTVYPGHGPETTIKYEKQYNAFFPA</sequence>
<evidence type="ECO:0000259" key="5">
    <source>
        <dbReference type="SMART" id="SM00849"/>
    </source>
</evidence>
<dbReference type="InterPro" id="IPR036866">
    <property type="entry name" value="RibonucZ/Hydroxyglut_hydro"/>
</dbReference>
<dbReference type="InterPro" id="IPR051453">
    <property type="entry name" value="MBL_Glyoxalase_II"/>
</dbReference>
<dbReference type="Gene3D" id="3.60.15.10">
    <property type="entry name" value="Ribonuclease Z/Hydroxyacylglutathione hydrolase-like"/>
    <property type="match status" value="1"/>
</dbReference>
<dbReference type="EMBL" id="JBHUMX010000045">
    <property type="protein sequence ID" value="MFD2630825.1"/>
    <property type="molecule type" value="Genomic_DNA"/>
</dbReference>
<dbReference type="InterPro" id="IPR001279">
    <property type="entry name" value="Metallo-B-lactamas"/>
</dbReference>
<dbReference type="Proteomes" id="UP001597451">
    <property type="component" value="Unassembled WGS sequence"/>
</dbReference>
<gene>
    <name evidence="6" type="ORF">ACFSUN_18805</name>
</gene>